<evidence type="ECO:0000313" key="3">
    <source>
        <dbReference type="EMBL" id="MUV13432.1"/>
    </source>
</evidence>
<dbReference type="Proteomes" id="UP000479692">
    <property type="component" value="Unassembled WGS sequence"/>
</dbReference>
<feature type="transmembrane region" description="Helical" evidence="1">
    <location>
        <begin position="378"/>
        <end position="402"/>
    </location>
</feature>
<dbReference type="PANTHER" id="PTHR12126">
    <property type="entry name" value="NADH-UBIQUINONE OXIDOREDUCTASE 39 KDA SUBUNIT-RELATED"/>
    <property type="match status" value="1"/>
</dbReference>
<reference evidence="3 4" key="1">
    <citation type="submission" date="2019-12" db="EMBL/GenBank/DDBJ databases">
        <authorList>
            <person name="Xu J."/>
        </authorList>
    </citation>
    <scope>NUCLEOTIDE SEQUENCE [LARGE SCALE GENOMIC DNA]</scope>
    <source>
        <strain evidence="3 4">HX-5-24</strain>
    </source>
</reference>
<organism evidence="3 4">
    <name type="scientific">Noviluteimonas gilva</name>
    <dbReference type="NCBI Taxonomy" id="2682097"/>
    <lineage>
        <taxon>Bacteria</taxon>
        <taxon>Pseudomonadati</taxon>
        <taxon>Pseudomonadota</taxon>
        <taxon>Gammaproteobacteria</taxon>
        <taxon>Lysobacterales</taxon>
        <taxon>Lysobacteraceae</taxon>
        <taxon>Noviluteimonas</taxon>
    </lineage>
</organism>
<dbReference type="Pfam" id="PF13781">
    <property type="entry name" value="DoxX_3"/>
    <property type="match status" value="1"/>
</dbReference>
<keyword evidence="4" id="KW-1185">Reference proteome</keyword>
<feature type="transmembrane region" description="Helical" evidence="1">
    <location>
        <begin position="408"/>
        <end position="425"/>
    </location>
</feature>
<evidence type="ECO:0000259" key="2">
    <source>
        <dbReference type="Pfam" id="PF01370"/>
    </source>
</evidence>
<name>A0A7C9HL47_9GAMM</name>
<evidence type="ECO:0000313" key="4">
    <source>
        <dbReference type="Proteomes" id="UP000479692"/>
    </source>
</evidence>
<dbReference type="EMBL" id="WOXT01000001">
    <property type="protein sequence ID" value="MUV13432.1"/>
    <property type="molecule type" value="Genomic_DNA"/>
</dbReference>
<dbReference type="GO" id="GO:0044877">
    <property type="term" value="F:protein-containing complex binding"/>
    <property type="evidence" value="ECO:0007669"/>
    <property type="project" value="TreeGrafter"/>
</dbReference>
<protein>
    <submittedName>
        <fullName evidence="3">NAD(P)H-binding protein</fullName>
    </submittedName>
</protein>
<dbReference type="Pfam" id="PF01370">
    <property type="entry name" value="Epimerase"/>
    <property type="match status" value="1"/>
</dbReference>
<dbReference type="Gene3D" id="3.40.50.720">
    <property type="entry name" value="NAD(P)-binding Rossmann-like Domain"/>
    <property type="match status" value="1"/>
</dbReference>
<dbReference type="InterPro" id="IPR025695">
    <property type="entry name" value="DoxX-like"/>
</dbReference>
<dbReference type="PANTHER" id="PTHR12126:SF11">
    <property type="entry name" value="NADH DEHYDROGENASE [UBIQUINONE] 1 ALPHA SUBCOMPLEX SUBUNIT 9, MITOCHONDRIAL"/>
    <property type="match status" value="1"/>
</dbReference>
<proteinExistence type="predicted"/>
<feature type="domain" description="NAD-dependent epimerase/dehydratase" evidence="2">
    <location>
        <begin position="9"/>
        <end position="114"/>
    </location>
</feature>
<dbReference type="InterPro" id="IPR001509">
    <property type="entry name" value="Epimerase_deHydtase"/>
</dbReference>
<keyword evidence="1" id="KW-0472">Membrane</keyword>
<dbReference type="AlphaFoldDB" id="A0A7C9HL47"/>
<sequence>MIDEARRTVLVVGANGFIGGYIAAALQRAGFRVLRGVRGSGEPHADERFIDLARMTTPADWRSTLAGVHIVVNAAGILRETGAKTFDAIHMRGPLALAQACVDVGVSRFVQVSALGAPEDGGFIASKHRFDDALLALPLDAVVLRPSVVYATGGSYGGTSLLRALAALPGAQWLPGDGAWPIQPIAIDDIAEVVVAACVADARGVFEIRGPAPMPLSEYQARWRRWLRIPGTRAIHVPASWISAQVRLGEWLGNGPVGETTWRMLRRGNVPREDAHAELHRAFGVAPRSLDAVLAATPSQVQDRWHAQLYFLAPALRWMIVLLWVLSGIAGLVASDTDLRALAGPSALGDALPLARAAGVVDLALAALLAIGWKPRWILGLMFASVLAYTLVFGIALPALWLEPLGGLAKNLLVLPALAVAWVLVDRR</sequence>
<comment type="caution">
    <text evidence="3">The sequence shown here is derived from an EMBL/GenBank/DDBJ whole genome shotgun (WGS) entry which is preliminary data.</text>
</comment>
<feature type="transmembrane region" description="Helical" evidence="1">
    <location>
        <begin position="354"/>
        <end position="371"/>
    </location>
</feature>
<feature type="transmembrane region" description="Helical" evidence="1">
    <location>
        <begin position="309"/>
        <end position="334"/>
    </location>
</feature>
<dbReference type="InterPro" id="IPR051207">
    <property type="entry name" value="ComplexI_NDUFA9_subunit"/>
</dbReference>
<dbReference type="InterPro" id="IPR036291">
    <property type="entry name" value="NAD(P)-bd_dom_sf"/>
</dbReference>
<keyword evidence="1" id="KW-0812">Transmembrane</keyword>
<gene>
    <name evidence="3" type="ORF">GN331_04335</name>
</gene>
<dbReference type="SUPFAM" id="SSF51735">
    <property type="entry name" value="NAD(P)-binding Rossmann-fold domains"/>
    <property type="match status" value="1"/>
</dbReference>
<evidence type="ECO:0000256" key="1">
    <source>
        <dbReference type="SAM" id="Phobius"/>
    </source>
</evidence>
<accession>A0A7C9HL47</accession>
<keyword evidence="1" id="KW-1133">Transmembrane helix</keyword>